<gene>
    <name evidence="1" type="ORF">AQJ46_46950</name>
</gene>
<protein>
    <submittedName>
        <fullName evidence="1">Uncharacterized protein</fullName>
    </submittedName>
</protein>
<evidence type="ECO:0000313" key="1">
    <source>
        <dbReference type="EMBL" id="KUN57607.1"/>
    </source>
</evidence>
<dbReference type="AlphaFoldDB" id="A0A101RL29"/>
<name>A0A101RL29_9ACTN</name>
<comment type="caution">
    <text evidence="1">The sequence shown here is derived from an EMBL/GenBank/DDBJ whole genome shotgun (WGS) entry which is preliminary data.</text>
</comment>
<dbReference type="Proteomes" id="UP000053669">
    <property type="component" value="Unassembled WGS sequence"/>
</dbReference>
<accession>A0A101RL29</accession>
<reference evidence="1 2" key="1">
    <citation type="submission" date="2015-10" db="EMBL/GenBank/DDBJ databases">
        <title>Draft genome sequence of Streptomyces canus DSM 40017, type strain for the species Streptomyces canus.</title>
        <authorList>
            <person name="Ruckert C."/>
            <person name="Winkler A."/>
            <person name="Kalinowski J."/>
            <person name="Kampfer P."/>
            <person name="Glaeser S."/>
        </authorList>
    </citation>
    <scope>NUCLEOTIDE SEQUENCE [LARGE SCALE GENOMIC DNA]</scope>
    <source>
        <strain evidence="1 2">DSM 40017</strain>
    </source>
</reference>
<dbReference type="EMBL" id="LMWU01000070">
    <property type="protein sequence ID" value="KUN57607.1"/>
    <property type="molecule type" value="Genomic_DNA"/>
</dbReference>
<organism evidence="1 2">
    <name type="scientific">Streptomyces canus</name>
    <dbReference type="NCBI Taxonomy" id="58343"/>
    <lineage>
        <taxon>Bacteria</taxon>
        <taxon>Bacillati</taxon>
        <taxon>Actinomycetota</taxon>
        <taxon>Actinomycetes</taxon>
        <taxon>Kitasatosporales</taxon>
        <taxon>Streptomycetaceae</taxon>
        <taxon>Streptomyces</taxon>
        <taxon>Streptomyces aurantiacus group</taxon>
    </lineage>
</organism>
<proteinExistence type="predicted"/>
<evidence type="ECO:0000313" key="2">
    <source>
        <dbReference type="Proteomes" id="UP000053669"/>
    </source>
</evidence>
<sequence length="308" mass="32863">MPDPHLLGLPGHRLAQPRVDRCPTRGRRSTRHLGIDVGLDATAQRSPVRNPVLAGLARTAAVQAKALVAAHIRAVRATRKPSPHQPAHHVADFSRAALVREPSGQPSGQHPAGVRRSGLTSYHLELGSYGGRDLRPGTRVAQPRPQQFHRRQNILEITRRPRNPPLAHLACVGTIAPLGVGGSGPSRLPVLLIHRGIPGLFPAKRAPRTDHQRQPGNFLPSGGGVLAHTRALRPITGPKTAFAGKPPISSNFNHLISHRSVASVVLCTTGEVCRTRAEPVATIGLPSSPMGRDLMIGLKIPECSTGEV</sequence>